<name>A0A380U2Y5_ACTLI</name>
<gene>
    <name evidence="1" type="ORF">NCTC4191_01604</name>
</gene>
<accession>A0A380U2Y5</accession>
<keyword evidence="2" id="KW-1185">Reference proteome</keyword>
<protein>
    <submittedName>
        <fullName evidence="1">Uncharacterized protein</fullName>
    </submittedName>
</protein>
<organism evidence="1 2">
    <name type="scientific">Actinobacillus lignieresii</name>
    <dbReference type="NCBI Taxonomy" id="720"/>
    <lineage>
        <taxon>Bacteria</taxon>
        <taxon>Pseudomonadati</taxon>
        <taxon>Pseudomonadota</taxon>
        <taxon>Gammaproteobacteria</taxon>
        <taxon>Pasteurellales</taxon>
        <taxon>Pasteurellaceae</taxon>
        <taxon>Actinobacillus</taxon>
    </lineage>
</organism>
<reference evidence="1 2" key="1">
    <citation type="submission" date="2018-06" db="EMBL/GenBank/DDBJ databases">
        <authorList>
            <consortium name="Pathogen Informatics"/>
            <person name="Doyle S."/>
        </authorList>
    </citation>
    <scope>NUCLEOTIDE SEQUENCE [LARGE SCALE GENOMIC DNA]</scope>
    <source>
        <strain evidence="1 2">NCTC4191</strain>
    </source>
</reference>
<dbReference type="Proteomes" id="UP000254253">
    <property type="component" value="Unassembled WGS sequence"/>
</dbReference>
<evidence type="ECO:0000313" key="2">
    <source>
        <dbReference type="Proteomes" id="UP000254253"/>
    </source>
</evidence>
<sequence>MPKFRKISISKSFSISENNKAGFQLLVNKLEQGKDVNSHLSKLTGNAEHIDYLLDGYGIKHFHLGIFEKDNFMERTGELALAFVTQDEIFFITSKEHGDETWYGKDVLEIIHQERPDLIEHAKVKGVCGIEPKITSVEDIKLFRKNNISIALELDDGTVYFQNDLGTSLAGYSSTHVHEEQNLCIIIMDYINQKLIPSIPYIIHDFTVQIDEFIPNKKIIICLSIIYVIDNNLVSDNIYFDFNK</sequence>
<dbReference type="RefSeq" id="WP_147290949.1">
    <property type="nucleotide sequence ID" value="NZ_UFRN01000002.1"/>
</dbReference>
<dbReference type="EMBL" id="UFRN01000002">
    <property type="protein sequence ID" value="SUT94494.1"/>
    <property type="molecule type" value="Genomic_DNA"/>
</dbReference>
<dbReference type="AlphaFoldDB" id="A0A380U2Y5"/>
<proteinExistence type="predicted"/>
<evidence type="ECO:0000313" key="1">
    <source>
        <dbReference type="EMBL" id="SUT94494.1"/>
    </source>
</evidence>